<feature type="compositionally biased region" description="Low complexity" evidence="1">
    <location>
        <begin position="94"/>
        <end position="105"/>
    </location>
</feature>
<comment type="caution">
    <text evidence="3">The sequence shown here is derived from an EMBL/GenBank/DDBJ whole genome shotgun (WGS) entry which is preliminary data.</text>
</comment>
<evidence type="ECO:0000313" key="3">
    <source>
        <dbReference type="EMBL" id="KYK55385.1"/>
    </source>
</evidence>
<feature type="region of interest" description="Disordered" evidence="1">
    <location>
        <begin position="47"/>
        <end position="112"/>
    </location>
</feature>
<proteinExistence type="predicted"/>
<dbReference type="STRING" id="98403.A0A151GE70"/>
<reference evidence="3 4" key="1">
    <citation type="journal article" date="2016" name="Sci. Rep.">
        <title>Insights into Adaptations to a Near-Obligate Nematode Endoparasitic Lifestyle from the Finished Genome of Drechmeria coniospora.</title>
        <authorList>
            <person name="Zhang L."/>
            <person name="Zhou Z."/>
            <person name="Guo Q."/>
            <person name="Fokkens L."/>
            <person name="Miskei M."/>
            <person name="Pocsi I."/>
            <person name="Zhang W."/>
            <person name="Chen M."/>
            <person name="Wang L."/>
            <person name="Sun Y."/>
            <person name="Donzelli B.G."/>
            <person name="Gibson D.M."/>
            <person name="Nelson D.R."/>
            <person name="Luo J.G."/>
            <person name="Rep M."/>
            <person name="Liu H."/>
            <person name="Yang S."/>
            <person name="Wang J."/>
            <person name="Krasnoff S.B."/>
            <person name="Xu Y."/>
            <person name="Molnar I."/>
            <person name="Lin M."/>
        </authorList>
    </citation>
    <scope>NUCLEOTIDE SEQUENCE [LARGE SCALE GENOMIC DNA]</scope>
    <source>
        <strain evidence="3 4">ARSEF 6962</strain>
    </source>
</reference>
<dbReference type="PANTHER" id="PTHR47332:SF4">
    <property type="entry name" value="SET DOMAIN-CONTAINING PROTEIN 5"/>
    <property type="match status" value="1"/>
</dbReference>
<feature type="compositionally biased region" description="Basic and acidic residues" evidence="1">
    <location>
        <begin position="60"/>
        <end position="76"/>
    </location>
</feature>
<dbReference type="EMBL" id="LAYC01000003">
    <property type="protein sequence ID" value="KYK55385.1"/>
    <property type="molecule type" value="Genomic_DNA"/>
</dbReference>
<dbReference type="InterPro" id="IPR046341">
    <property type="entry name" value="SET_dom_sf"/>
</dbReference>
<dbReference type="Pfam" id="PF00856">
    <property type="entry name" value="SET"/>
    <property type="match status" value="1"/>
</dbReference>
<dbReference type="GeneID" id="63719991"/>
<dbReference type="PANTHER" id="PTHR47332">
    <property type="entry name" value="SET DOMAIN-CONTAINING PROTEIN 5"/>
    <property type="match status" value="1"/>
</dbReference>
<dbReference type="AlphaFoldDB" id="A0A151GE70"/>
<protein>
    <submittedName>
        <fullName evidence="3">SET domain protein</fullName>
    </submittedName>
</protein>
<dbReference type="InterPro" id="IPR001214">
    <property type="entry name" value="SET_dom"/>
</dbReference>
<dbReference type="Gene3D" id="2.170.270.10">
    <property type="entry name" value="SET domain"/>
    <property type="match status" value="1"/>
</dbReference>
<accession>A0A151GE70</accession>
<dbReference type="InterPro" id="IPR053185">
    <property type="entry name" value="SET_domain_protein"/>
</dbReference>
<keyword evidence="4" id="KW-1185">Reference proteome</keyword>
<gene>
    <name evidence="3" type="ORF">DCS_07348</name>
</gene>
<dbReference type="Proteomes" id="UP000076580">
    <property type="component" value="Chromosome 03"/>
</dbReference>
<feature type="compositionally biased region" description="Polar residues" evidence="1">
    <location>
        <begin position="78"/>
        <end position="93"/>
    </location>
</feature>
<name>A0A151GE70_DRECN</name>
<dbReference type="RefSeq" id="XP_040654737.1">
    <property type="nucleotide sequence ID" value="XM_040804633.1"/>
</dbReference>
<dbReference type="PROSITE" id="PS50280">
    <property type="entry name" value="SET"/>
    <property type="match status" value="1"/>
</dbReference>
<dbReference type="InParanoid" id="A0A151GE70"/>
<evidence type="ECO:0000313" key="4">
    <source>
        <dbReference type="Proteomes" id="UP000076580"/>
    </source>
</evidence>
<dbReference type="SUPFAM" id="SSF82199">
    <property type="entry name" value="SET domain"/>
    <property type="match status" value="1"/>
</dbReference>
<evidence type="ECO:0000256" key="1">
    <source>
        <dbReference type="SAM" id="MobiDB-lite"/>
    </source>
</evidence>
<organism evidence="3 4">
    <name type="scientific">Drechmeria coniospora</name>
    <name type="common">Nematophagous fungus</name>
    <name type="synonym">Meria coniospora</name>
    <dbReference type="NCBI Taxonomy" id="98403"/>
    <lineage>
        <taxon>Eukaryota</taxon>
        <taxon>Fungi</taxon>
        <taxon>Dikarya</taxon>
        <taxon>Ascomycota</taxon>
        <taxon>Pezizomycotina</taxon>
        <taxon>Sordariomycetes</taxon>
        <taxon>Hypocreomycetidae</taxon>
        <taxon>Hypocreales</taxon>
        <taxon>Ophiocordycipitaceae</taxon>
        <taxon>Drechmeria</taxon>
    </lineage>
</organism>
<evidence type="ECO:0000259" key="2">
    <source>
        <dbReference type="PROSITE" id="PS50280"/>
    </source>
</evidence>
<feature type="domain" description="SET" evidence="2">
    <location>
        <begin position="180"/>
        <end position="332"/>
    </location>
</feature>
<sequence length="368" mass="40739">MNDCDSPTSYHQAVFRRLCFGRSWVTHPPQPGDHKLSVLVINDVGSSSLSNQHGGPANDSELHDNDFGSNRIEEGTRVVTSQHYPYRNPTSVCSDTSLSSTNLSDKPSDGPELQLPPCDRNCQLSLQFQNGGVPLSSSLRKTWECTRSENELVRSSKVGADLSGLDYVYGSLQATEPQLPPVVLKNSATPLFENDFIKVARSNIAGLGVFAAKTLKYGQSILRERPLFEADESCLFQNFGKLDPQARKVALSLYANELVKPGTPKIQAVWATNCFTVGGRQAGLFPIAARFNHACFPAQNVDFQFDPMLRCLVLTVCVPEIEAGQELRINYGKDRTPRELYITYGFRCQCGSCPGFDERDMSRLTTIW</sequence>
<dbReference type="CDD" id="cd20071">
    <property type="entry name" value="SET_SMYD"/>
    <property type="match status" value="1"/>
</dbReference>